<evidence type="ECO:0000256" key="6">
    <source>
        <dbReference type="ARBA" id="ARBA00022801"/>
    </source>
</evidence>
<dbReference type="GO" id="GO:0003964">
    <property type="term" value="F:RNA-directed DNA polymerase activity"/>
    <property type="evidence" value="ECO:0007669"/>
    <property type="project" value="UniProtKB-KW"/>
</dbReference>
<name>A0A507DNM7_9FUNG</name>
<evidence type="ECO:0000256" key="3">
    <source>
        <dbReference type="ARBA" id="ARBA00022722"/>
    </source>
</evidence>
<keyword evidence="9" id="KW-0695">RNA-directed DNA polymerase</keyword>
<dbReference type="GO" id="GO:0006310">
    <property type="term" value="P:DNA recombination"/>
    <property type="evidence" value="ECO:0007669"/>
    <property type="project" value="UniProtKB-KW"/>
</dbReference>
<feature type="domain" description="Chromo" evidence="15">
    <location>
        <begin position="255"/>
        <end position="305"/>
    </location>
</feature>
<keyword evidence="3" id="KW-0540">Nuclease</keyword>
<dbReference type="InterPro" id="IPR016197">
    <property type="entry name" value="Chromo-like_dom_sf"/>
</dbReference>
<dbReference type="InterPro" id="IPR001584">
    <property type="entry name" value="Integrase_cat-core"/>
</dbReference>
<dbReference type="PANTHER" id="PTHR42648:SF11">
    <property type="entry name" value="TRANSPOSON TY4-P GAG-POL POLYPROTEIN"/>
    <property type="match status" value="1"/>
</dbReference>
<dbReference type="PROSITE" id="PS50013">
    <property type="entry name" value="CHROMO_2"/>
    <property type="match status" value="1"/>
</dbReference>
<dbReference type="InterPro" id="IPR013103">
    <property type="entry name" value="RVT_2"/>
</dbReference>
<evidence type="ECO:0000313" key="18">
    <source>
        <dbReference type="Proteomes" id="UP000318582"/>
    </source>
</evidence>
<dbReference type="SMART" id="SM00298">
    <property type="entry name" value="CHROMO"/>
    <property type="match status" value="1"/>
</dbReference>
<keyword evidence="10 17" id="KW-0239">DNA-directed DNA polymerase</keyword>
<dbReference type="GO" id="GO:0004519">
    <property type="term" value="F:endonuclease activity"/>
    <property type="evidence" value="ECO:0007669"/>
    <property type="project" value="UniProtKB-KW"/>
</dbReference>
<dbReference type="Proteomes" id="UP000318582">
    <property type="component" value="Unassembled WGS sequence"/>
</dbReference>
<evidence type="ECO:0000256" key="4">
    <source>
        <dbReference type="ARBA" id="ARBA00022723"/>
    </source>
</evidence>
<evidence type="ECO:0000256" key="5">
    <source>
        <dbReference type="ARBA" id="ARBA00022759"/>
    </source>
</evidence>
<keyword evidence="18" id="KW-1185">Reference proteome</keyword>
<dbReference type="InterPro" id="IPR057670">
    <property type="entry name" value="SH3_retrovirus"/>
</dbReference>
<keyword evidence="10 17" id="KW-0808">Transferase</keyword>
<evidence type="ECO:0000256" key="9">
    <source>
        <dbReference type="ARBA" id="ARBA00022918"/>
    </source>
</evidence>
<evidence type="ECO:0000259" key="16">
    <source>
        <dbReference type="PROSITE" id="PS50994"/>
    </source>
</evidence>
<sequence>MRKLKLPLTNEVCRGCELGKHKRSPFNGMMTRSKTPFDHLHFVLNSPHIPAVGNEKYALVVIDAYLCFTWIFFLKAKRNSTAKLIEFIIFIENQTNERKGILHELTAADSPQSKSVAERFILILFDTIRSLEHSYGIPKQLWTELAATSVYLRNRLPHKSNNNISPYKRFHGKEPSLTHLCVIWADAFVHLVKRKQVSKLAPRATRLKLIGYKFDGAYRCWDDNRQEIVISRDVTFDETSALELANDYIPPKELYEVEEILDSHDGPEGPEFLCKWLGFEDKDNTWKPIKNVNHSTVFVNYINKKTAIALLEASTKEPQTYNQALSSDYAPKWTKAINAKVKSLHTNDTWEVINPKSLPHNQRPIRTKWVFKIKQDLNGQPQHYKARLVVKGFEQRYGIDYNETYALVAKIATHRVLLALAASLGPKCHQMDVLMAFLNGIVTEMTLIYAPEGSGFPPGTIL</sequence>
<accession>A0A507DNM7</accession>
<dbReference type="GO" id="GO:0016787">
    <property type="term" value="F:hydrolase activity"/>
    <property type="evidence" value="ECO:0007669"/>
    <property type="project" value="UniProtKB-KW"/>
</dbReference>
<proteinExistence type="predicted"/>
<protein>
    <submittedName>
        <fullName evidence="17">DNA-directed DNA polymerase</fullName>
    </submittedName>
</protein>
<dbReference type="AlphaFoldDB" id="A0A507DNM7"/>
<dbReference type="Gene3D" id="2.40.50.40">
    <property type="match status" value="1"/>
</dbReference>
<gene>
    <name evidence="17" type="ORF">PhCBS80983_g06450</name>
</gene>
<keyword evidence="7" id="KW-0460">Magnesium</keyword>
<evidence type="ECO:0000256" key="11">
    <source>
        <dbReference type="ARBA" id="ARBA00023172"/>
    </source>
</evidence>
<dbReference type="PANTHER" id="PTHR42648">
    <property type="entry name" value="TRANSPOSASE, PUTATIVE-RELATED"/>
    <property type="match status" value="1"/>
</dbReference>
<evidence type="ECO:0000313" key="17">
    <source>
        <dbReference type="EMBL" id="TPX52797.1"/>
    </source>
</evidence>
<feature type="domain" description="Integrase catalytic" evidence="16">
    <location>
        <begin position="97"/>
        <end position="174"/>
    </location>
</feature>
<dbReference type="GO" id="GO:0032196">
    <property type="term" value="P:transposition"/>
    <property type="evidence" value="ECO:0007669"/>
    <property type="project" value="UniProtKB-KW"/>
</dbReference>
<comment type="catalytic activity">
    <reaction evidence="13">
        <text>DNA(n) + a 2'-deoxyribonucleoside 5'-triphosphate = DNA(n+1) + diphosphate</text>
        <dbReference type="Rhea" id="RHEA:22508"/>
        <dbReference type="Rhea" id="RHEA-COMP:17339"/>
        <dbReference type="Rhea" id="RHEA-COMP:17340"/>
        <dbReference type="ChEBI" id="CHEBI:33019"/>
        <dbReference type="ChEBI" id="CHEBI:61560"/>
        <dbReference type="ChEBI" id="CHEBI:173112"/>
        <dbReference type="EC" id="2.7.7.49"/>
    </reaction>
</comment>
<evidence type="ECO:0000256" key="7">
    <source>
        <dbReference type="ARBA" id="ARBA00022842"/>
    </source>
</evidence>
<dbReference type="InterPro" id="IPR039537">
    <property type="entry name" value="Retrotran_Ty1/copia-like"/>
</dbReference>
<comment type="caution">
    <text evidence="17">The sequence shown here is derived from an EMBL/GenBank/DDBJ whole genome shotgun (WGS) entry which is preliminary data.</text>
</comment>
<keyword evidence="4" id="KW-0479">Metal-binding</keyword>
<evidence type="ECO:0000256" key="2">
    <source>
        <dbReference type="ARBA" id="ARBA00022695"/>
    </source>
</evidence>
<keyword evidence="6" id="KW-0378">Hydrolase</keyword>
<evidence type="ECO:0000256" key="8">
    <source>
        <dbReference type="ARBA" id="ARBA00022908"/>
    </source>
</evidence>
<evidence type="ECO:0000256" key="10">
    <source>
        <dbReference type="ARBA" id="ARBA00022932"/>
    </source>
</evidence>
<keyword evidence="1" id="KW-0815">Transposition</keyword>
<dbReference type="Pfam" id="PF00385">
    <property type="entry name" value="Chromo"/>
    <property type="match status" value="1"/>
</dbReference>
<keyword evidence="12" id="KW-0511">Multifunctional enzyme</keyword>
<dbReference type="PROSITE" id="PS50994">
    <property type="entry name" value="INTEGRASE"/>
    <property type="match status" value="1"/>
</dbReference>
<dbReference type="Pfam" id="PF25597">
    <property type="entry name" value="SH3_retrovirus"/>
    <property type="match status" value="1"/>
</dbReference>
<evidence type="ECO:0000259" key="15">
    <source>
        <dbReference type="PROSITE" id="PS50013"/>
    </source>
</evidence>
<dbReference type="InterPro" id="IPR023780">
    <property type="entry name" value="Chromo_domain"/>
</dbReference>
<dbReference type="GO" id="GO:0015074">
    <property type="term" value="P:DNA integration"/>
    <property type="evidence" value="ECO:0007669"/>
    <property type="project" value="UniProtKB-KW"/>
</dbReference>
<dbReference type="CDD" id="cd00024">
    <property type="entry name" value="CD_CSD"/>
    <property type="match status" value="1"/>
</dbReference>
<dbReference type="SUPFAM" id="SSF54160">
    <property type="entry name" value="Chromo domain-like"/>
    <property type="match status" value="1"/>
</dbReference>
<evidence type="ECO:0000256" key="1">
    <source>
        <dbReference type="ARBA" id="ARBA00022578"/>
    </source>
</evidence>
<keyword evidence="8" id="KW-0229">DNA integration</keyword>
<comment type="catalytic activity">
    <reaction evidence="14">
        <text>DNA(n) + a 2'-deoxyribonucleoside 5'-triphosphate = DNA(n+1) + diphosphate</text>
        <dbReference type="Rhea" id="RHEA:22508"/>
        <dbReference type="Rhea" id="RHEA-COMP:17339"/>
        <dbReference type="Rhea" id="RHEA-COMP:17340"/>
        <dbReference type="ChEBI" id="CHEBI:33019"/>
        <dbReference type="ChEBI" id="CHEBI:61560"/>
        <dbReference type="ChEBI" id="CHEBI:173112"/>
        <dbReference type="EC" id="2.7.7.7"/>
    </reaction>
</comment>
<evidence type="ECO:0000256" key="14">
    <source>
        <dbReference type="ARBA" id="ARBA00049244"/>
    </source>
</evidence>
<dbReference type="GO" id="GO:0003676">
    <property type="term" value="F:nucleic acid binding"/>
    <property type="evidence" value="ECO:0007669"/>
    <property type="project" value="InterPro"/>
</dbReference>
<dbReference type="Pfam" id="PF07727">
    <property type="entry name" value="RVT_2"/>
    <property type="match status" value="1"/>
</dbReference>
<dbReference type="SUPFAM" id="SSF53098">
    <property type="entry name" value="Ribonuclease H-like"/>
    <property type="match status" value="1"/>
</dbReference>
<dbReference type="GO" id="GO:0046872">
    <property type="term" value="F:metal ion binding"/>
    <property type="evidence" value="ECO:0007669"/>
    <property type="project" value="UniProtKB-KW"/>
</dbReference>
<organism evidence="17 18">
    <name type="scientific">Powellomyces hirtus</name>
    <dbReference type="NCBI Taxonomy" id="109895"/>
    <lineage>
        <taxon>Eukaryota</taxon>
        <taxon>Fungi</taxon>
        <taxon>Fungi incertae sedis</taxon>
        <taxon>Chytridiomycota</taxon>
        <taxon>Chytridiomycota incertae sedis</taxon>
        <taxon>Chytridiomycetes</taxon>
        <taxon>Spizellomycetales</taxon>
        <taxon>Powellomycetaceae</taxon>
        <taxon>Powellomyces</taxon>
    </lineage>
</organism>
<evidence type="ECO:0000256" key="13">
    <source>
        <dbReference type="ARBA" id="ARBA00048173"/>
    </source>
</evidence>
<dbReference type="EMBL" id="QEAQ01000320">
    <property type="protein sequence ID" value="TPX52797.1"/>
    <property type="molecule type" value="Genomic_DNA"/>
</dbReference>
<dbReference type="InterPro" id="IPR000953">
    <property type="entry name" value="Chromo/chromo_shadow_dom"/>
</dbReference>
<dbReference type="GO" id="GO:0005634">
    <property type="term" value="C:nucleus"/>
    <property type="evidence" value="ECO:0007669"/>
    <property type="project" value="UniProtKB-ARBA"/>
</dbReference>
<evidence type="ECO:0000256" key="12">
    <source>
        <dbReference type="ARBA" id="ARBA00023268"/>
    </source>
</evidence>
<dbReference type="InterPro" id="IPR012337">
    <property type="entry name" value="RNaseH-like_sf"/>
</dbReference>
<reference evidence="17 18" key="1">
    <citation type="journal article" date="2019" name="Sci. Rep.">
        <title>Comparative genomics of chytrid fungi reveal insights into the obligate biotrophic and pathogenic lifestyle of Synchytrium endobioticum.</title>
        <authorList>
            <person name="van de Vossenberg B.T.L.H."/>
            <person name="Warris S."/>
            <person name="Nguyen H.D.T."/>
            <person name="van Gent-Pelzer M.P.E."/>
            <person name="Joly D.L."/>
            <person name="van de Geest H.C."/>
            <person name="Bonants P.J.M."/>
            <person name="Smith D.S."/>
            <person name="Levesque C.A."/>
            <person name="van der Lee T.A.J."/>
        </authorList>
    </citation>
    <scope>NUCLEOTIDE SEQUENCE [LARGE SCALE GENOMIC DNA]</scope>
    <source>
        <strain evidence="17 18">CBS 809.83</strain>
    </source>
</reference>
<dbReference type="Gene3D" id="3.30.420.10">
    <property type="entry name" value="Ribonuclease H-like superfamily/Ribonuclease H"/>
    <property type="match status" value="1"/>
</dbReference>
<keyword evidence="5" id="KW-0255">Endonuclease</keyword>
<keyword evidence="11" id="KW-0233">DNA recombination</keyword>
<dbReference type="GO" id="GO:0003887">
    <property type="term" value="F:DNA-directed DNA polymerase activity"/>
    <property type="evidence" value="ECO:0007669"/>
    <property type="project" value="UniProtKB-KW"/>
</dbReference>
<keyword evidence="2" id="KW-0548">Nucleotidyltransferase</keyword>
<dbReference type="STRING" id="109895.A0A507DNM7"/>
<dbReference type="InterPro" id="IPR036397">
    <property type="entry name" value="RNaseH_sf"/>
</dbReference>